<keyword evidence="1" id="KW-1133">Transmembrane helix</keyword>
<sequence length="165" mass="17205">MQTQRGFTLIELVVVIIVLGILAVTAAPKFIDLQTDARVGTLNGAKGALQGANALVYSKSAINNLHKQAASGSDTVTLYGTTKVTPLFGYLRASKDDVANAVELDSSWVVAVDDATTPTKVFIYPSGVTFDKDETGETGASCHLSYTPAGSEGASPTYSIVKGKC</sequence>
<dbReference type="Proteomes" id="UP000199527">
    <property type="component" value="Unassembled WGS sequence"/>
</dbReference>
<keyword evidence="3" id="KW-1185">Reference proteome</keyword>
<proteinExistence type="predicted"/>
<dbReference type="EMBL" id="FNEM01000001">
    <property type="protein sequence ID" value="SDI39791.1"/>
    <property type="molecule type" value="Genomic_DNA"/>
</dbReference>
<name>A0A1G8K8Q0_9GAMM</name>
<protein>
    <submittedName>
        <fullName evidence="2">MSHA pilin protein MshA</fullName>
    </submittedName>
</protein>
<dbReference type="RefSeq" id="WP_090360805.1">
    <property type="nucleotide sequence ID" value="NZ_FNEM01000001.1"/>
</dbReference>
<dbReference type="Pfam" id="PF07963">
    <property type="entry name" value="N_methyl"/>
    <property type="match status" value="1"/>
</dbReference>
<dbReference type="InterPro" id="IPR045584">
    <property type="entry name" value="Pilin-like"/>
</dbReference>
<keyword evidence="1" id="KW-0812">Transmembrane</keyword>
<feature type="transmembrane region" description="Helical" evidence="1">
    <location>
        <begin position="7"/>
        <end position="27"/>
    </location>
</feature>
<dbReference type="AlphaFoldDB" id="A0A1G8K8Q0"/>
<evidence type="ECO:0000313" key="2">
    <source>
        <dbReference type="EMBL" id="SDI39791.1"/>
    </source>
</evidence>
<accession>A0A1G8K8Q0</accession>
<dbReference type="SUPFAM" id="SSF54523">
    <property type="entry name" value="Pili subunits"/>
    <property type="match status" value="1"/>
</dbReference>
<organism evidence="2 3">
    <name type="scientific">Ferrimonas sediminum</name>
    <dbReference type="NCBI Taxonomy" id="718193"/>
    <lineage>
        <taxon>Bacteria</taxon>
        <taxon>Pseudomonadati</taxon>
        <taxon>Pseudomonadota</taxon>
        <taxon>Gammaproteobacteria</taxon>
        <taxon>Alteromonadales</taxon>
        <taxon>Ferrimonadaceae</taxon>
        <taxon>Ferrimonas</taxon>
    </lineage>
</organism>
<evidence type="ECO:0000256" key="1">
    <source>
        <dbReference type="SAM" id="Phobius"/>
    </source>
</evidence>
<dbReference type="OrthoDB" id="6265993at2"/>
<dbReference type="InterPro" id="IPR012902">
    <property type="entry name" value="N_methyl_site"/>
</dbReference>
<dbReference type="NCBIfam" id="TIGR02532">
    <property type="entry name" value="IV_pilin_GFxxxE"/>
    <property type="match status" value="1"/>
</dbReference>
<reference evidence="3" key="1">
    <citation type="submission" date="2016-10" db="EMBL/GenBank/DDBJ databases">
        <authorList>
            <person name="Varghese N."/>
            <person name="Submissions S."/>
        </authorList>
    </citation>
    <scope>NUCLEOTIDE SEQUENCE [LARGE SCALE GENOMIC DNA]</scope>
    <source>
        <strain evidence="3">DSM 23317</strain>
    </source>
</reference>
<keyword evidence="1" id="KW-0472">Membrane</keyword>
<evidence type="ECO:0000313" key="3">
    <source>
        <dbReference type="Proteomes" id="UP000199527"/>
    </source>
</evidence>
<dbReference type="PROSITE" id="PS00409">
    <property type="entry name" value="PROKAR_NTER_METHYL"/>
    <property type="match status" value="1"/>
</dbReference>
<gene>
    <name evidence="2" type="ORF">SAMN04488540_101289</name>
</gene>
<dbReference type="Gene3D" id="3.30.700.10">
    <property type="entry name" value="Glycoprotein, Type 4 Pilin"/>
    <property type="match status" value="1"/>
</dbReference>